<reference evidence="3 4" key="1">
    <citation type="submission" date="2015-06" db="EMBL/GenBank/DDBJ databases">
        <title>Genome sequencing of Thermotogales isolates from hydrothermal vents.</title>
        <authorList>
            <person name="Haverkamp T.H."/>
            <person name="Kublanov I.V."/>
            <person name="Nesbo C.L."/>
        </authorList>
    </citation>
    <scope>NUCLEOTIDE SEQUENCE [LARGE SCALE GENOMIC DNA]</scope>
    <source>
        <strain evidence="4">ik275mar</strain>
    </source>
</reference>
<keyword evidence="1" id="KW-0175">Coiled coil</keyword>
<feature type="coiled-coil region" evidence="1">
    <location>
        <begin position="308"/>
        <end position="410"/>
    </location>
</feature>
<keyword evidence="4" id="KW-1185">Reference proteome</keyword>
<dbReference type="InterPro" id="IPR038729">
    <property type="entry name" value="Rad50/SbcC_AAA"/>
</dbReference>
<feature type="coiled-coil region" evidence="1">
    <location>
        <begin position="146"/>
        <end position="256"/>
    </location>
</feature>
<evidence type="ECO:0000313" key="4">
    <source>
        <dbReference type="Proteomes" id="UP000242616"/>
    </source>
</evidence>
<feature type="domain" description="Rad50/SbcC-type AAA" evidence="2">
    <location>
        <begin position="6"/>
        <end position="221"/>
    </location>
</feature>
<dbReference type="InterPro" id="IPR027417">
    <property type="entry name" value="P-loop_NTPase"/>
</dbReference>
<dbReference type="Pfam" id="PF13476">
    <property type="entry name" value="AAA_23"/>
    <property type="match status" value="1"/>
</dbReference>
<evidence type="ECO:0000256" key="1">
    <source>
        <dbReference type="SAM" id="Coils"/>
    </source>
</evidence>
<proteinExistence type="predicted"/>
<dbReference type="Proteomes" id="UP000242616">
    <property type="component" value="Unassembled WGS sequence"/>
</dbReference>
<organism evidence="3 4">
    <name type="scientific">Thermosipho affectus</name>
    <dbReference type="NCBI Taxonomy" id="660294"/>
    <lineage>
        <taxon>Bacteria</taxon>
        <taxon>Thermotogati</taxon>
        <taxon>Thermotogota</taxon>
        <taxon>Thermotogae</taxon>
        <taxon>Thermotogales</taxon>
        <taxon>Fervidobacteriaceae</taxon>
        <taxon>Thermosipho</taxon>
    </lineage>
</organism>
<evidence type="ECO:0000259" key="2">
    <source>
        <dbReference type="Pfam" id="PF13476"/>
    </source>
</evidence>
<name>A0ABX3IJ75_9BACT</name>
<evidence type="ECO:0000313" key="3">
    <source>
        <dbReference type="EMBL" id="ONN27475.1"/>
    </source>
</evidence>
<accession>A0ABX3IJ75</accession>
<comment type="caution">
    <text evidence="3">The sequence shown here is derived from an EMBL/GenBank/DDBJ whole genome shotgun (WGS) entry which is preliminary data.</text>
</comment>
<dbReference type="SUPFAM" id="SSF52540">
    <property type="entry name" value="P-loop containing nucleoside triphosphate hydrolases"/>
    <property type="match status" value="1"/>
</dbReference>
<sequence length="734" mass="86603">MKIKTVKINGIRGFRYCETPHIINLDSKHFFLFGENGTGKSSFFDALEWGLTGDVNETKVRKINSKLEYLRNKFCLPDEIPYVEIEYKYNGEEESCKRVLGGKTDCKKIEGIENNFIDSKRIEEFVIDTKQSLWNRFAKLLGFDSLVNFEEQLKRLKNTAKNEYESISKQLDEKTRQIRNIEEDIERLKSKLEENLGKNWKVILEKEDKQTLVEKLEELREKEKVLKDFKDNQTEKVKLKKSLEDIQIKRKQLEISTSTVQISRVIDEALTYFSKNENIKECPVCGQLISYNEVLARLRSLKENLDRVISLDKEEKNLKNKLENIHSKESRLKSSIQSYYKDADFLIDSDKLIAFINSEMSKIDEKVRNLKKQIFLLEEKGRYTQNVESLEKENKILERLENEYQIRERVFNDINRFYISYEQKYGRVIQEELEKISKEEITNIYNEITQAKNQYIEYIVIEPNIEDHEITFKLKIKGREKLVDAITFLSTGHLRCLGFALLIARVRLNSNNLNFIVIDDPIYSVDHERRYFLIKYLKELGKKYQLIITTSDRLFFDVIRHQFDGNTFNVYKTFLDNYSGSEIQEIILGSAKIKHHPKNYIEKAEKHLEIKDLRAAALYSRLALETVLSIVAKEIKLEVPYNELEKIGIGGFIEAGIKKKLKDRYGNKSDEIDEQFQRLSNSRYFGNLLKEFKPNKEVHFPHDSRISYVYDEINDLIETLKDFTNFLLNLINGN</sequence>
<dbReference type="PANTHER" id="PTHR32114">
    <property type="entry name" value="ABC TRANSPORTER ABCH.3"/>
    <property type="match status" value="1"/>
</dbReference>
<dbReference type="EMBL" id="LBFC01000015">
    <property type="protein sequence ID" value="ONN27475.1"/>
    <property type="molecule type" value="Genomic_DNA"/>
</dbReference>
<dbReference type="RefSeq" id="WP_077198134.1">
    <property type="nucleotide sequence ID" value="NZ_LBFC01000015.1"/>
</dbReference>
<protein>
    <recommendedName>
        <fullName evidence="2">Rad50/SbcC-type AAA domain-containing protein</fullName>
    </recommendedName>
</protein>
<dbReference type="PANTHER" id="PTHR32114:SF2">
    <property type="entry name" value="ABC TRANSPORTER ABCH.3"/>
    <property type="match status" value="1"/>
</dbReference>
<gene>
    <name evidence="3" type="ORF">XJ44_03975</name>
</gene>
<dbReference type="Gene3D" id="3.40.50.300">
    <property type="entry name" value="P-loop containing nucleotide triphosphate hydrolases"/>
    <property type="match status" value="2"/>
</dbReference>